<dbReference type="PANTHER" id="PTHR35534">
    <property type="entry name" value="50S RIBOSOMAL PROTEIN L32"/>
    <property type="match status" value="1"/>
</dbReference>
<organism evidence="7 8">
    <name type="scientific">Sphingobium chlorophenolicum</name>
    <dbReference type="NCBI Taxonomy" id="46429"/>
    <lineage>
        <taxon>Bacteria</taxon>
        <taxon>Pseudomonadati</taxon>
        <taxon>Pseudomonadota</taxon>
        <taxon>Alphaproteobacteria</taxon>
        <taxon>Sphingomonadales</taxon>
        <taxon>Sphingomonadaceae</taxon>
        <taxon>Sphingobium</taxon>
    </lineage>
</organism>
<dbReference type="PATRIC" id="fig|46429.4.peg.2736"/>
<dbReference type="GO" id="GO:0015934">
    <property type="term" value="C:large ribosomal subunit"/>
    <property type="evidence" value="ECO:0007669"/>
    <property type="project" value="InterPro"/>
</dbReference>
<dbReference type="OrthoDB" id="9801927at2"/>
<comment type="caution">
    <text evidence="7">The sequence shown here is derived from an EMBL/GenBank/DDBJ whole genome shotgun (WGS) entry which is preliminary data.</text>
</comment>
<dbReference type="GO" id="GO:0003735">
    <property type="term" value="F:structural constituent of ribosome"/>
    <property type="evidence" value="ECO:0007669"/>
    <property type="project" value="InterPro"/>
</dbReference>
<evidence type="ECO:0000313" key="8">
    <source>
        <dbReference type="Proteomes" id="UP000028411"/>
    </source>
</evidence>
<accession>A0A081RCP9</accession>
<evidence type="ECO:0000256" key="4">
    <source>
        <dbReference type="ARBA" id="ARBA00035178"/>
    </source>
</evidence>
<comment type="similarity">
    <text evidence="1 5">Belongs to the bacterial ribosomal protein bL32 family.</text>
</comment>
<keyword evidence="2 5" id="KW-0689">Ribosomal protein</keyword>
<feature type="region of interest" description="Disordered" evidence="6">
    <location>
        <begin position="1"/>
        <end position="21"/>
    </location>
</feature>
<feature type="compositionally biased region" description="Basic residues" evidence="6">
    <location>
        <begin position="1"/>
        <end position="16"/>
    </location>
</feature>
<evidence type="ECO:0000256" key="2">
    <source>
        <dbReference type="ARBA" id="ARBA00022980"/>
    </source>
</evidence>
<name>A0A081RCP9_SPHCR</name>
<dbReference type="EMBL" id="JFHR01000031">
    <property type="protein sequence ID" value="KEQ52972.1"/>
    <property type="molecule type" value="Genomic_DNA"/>
</dbReference>
<protein>
    <recommendedName>
        <fullName evidence="4 5">Large ribosomal subunit protein bL32</fullName>
    </recommendedName>
</protein>
<dbReference type="HAMAP" id="MF_00340">
    <property type="entry name" value="Ribosomal_bL32"/>
    <property type="match status" value="1"/>
</dbReference>
<dbReference type="SUPFAM" id="SSF57829">
    <property type="entry name" value="Zn-binding ribosomal proteins"/>
    <property type="match status" value="1"/>
</dbReference>
<dbReference type="InterPro" id="IPR011332">
    <property type="entry name" value="Ribosomal_zn-bd"/>
</dbReference>
<proteinExistence type="inferred from homology"/>
<dbReference type="Pfam" id="PF01783">
    <property type="entry name" value="Ribosomal_L32p"/>
    <property type="match status" value="1"/>
</dbReference>
<dbReference type="Proteomes" id="UP000028411">
    <property type="component" value="Unassembled WGS sequence"/>
</dbReference>
<dbReference type="Gene3D" id="1.20.5.640">
    <property type="entry name" value="Single helix bin"/>
    <property type="match status" value="1"/>
</dbReference>
<dbReference type="GO" id="GO:0006412">
    <property type="term" value="P:translation"/>
    <property type="evidence" value="ECO:0007669"/>
    <property type="project" value="UniProtKB-UniRule"/>
</dbReference>
<dbReference type="AlphaFoldDB" id="A0A081RCP9"/>
<dbReference type="NCBIfam" id="TIGR01031">
    <property type="entry name" value="rpmF_bact"/>
    <property type="match status" value="1"/>
</dbReference>
<sequence>MAVPKRKTSPSRRGMRRSHDSLRVEAYQECSNCGELKRPHNLCDACGHYNGREVVAVGA</sequence>
<dbReference type="InterPro" id="IPR002677">
    <property type="entry name" value="Ribosomal_bL32"/>
</dbReference>
<evidence type="ECO:0000313" key="7">
    <source>
        <dbReference type="EMBL" id="KEQ52972.1"/>
    </source>
</evidence>
<evidence type="ECO:0000256" key="6">
    <source>
        <dbReference type="SAM" id="MobiDB-lite"/>
    </source>
</evidence>
<evidence type="ECO:0000256" key="3">
    <source>
        <dbReference type="ARBA" id="ARBA00023274"/>
    </source>
</evidence>
<dbReference type="eggNOG" id="COG0333">
    <property type="taxonomic scope" value="Bacteria"/>
</dbReference>
<dbReference type="InterPro" id="IPR044957">
    <property type="entry name" value="Ribosomal_bL32_bact"/>
</dbReference>
<dbReference type="RefSeq" id="WP_013848214.1">
    <property type="nucleotide sequence ID" value="NZ_JFHR01000031.1"/>
</dbReference>
<reference evidence="7 8" key="1">
    <citation type="submission" date="2014-02" db="EMBL/GenBank/DDBJ databases">
        <title>Whole genome sequence of Sphingobium chlorophenolicum NBRC 16172.</title>
        <authorList>
            <person name="Gan H.M."/>
            <person name="Gan H.Y."/>
            <person name="Chew T.H."/>
            <person name="Savka M.A."/>
        </authorList>
    </citation>
    <scope>NUCLEOTIDE SEQUENCE [LARGE SCALE GENOMIC DNA]</scope>
    <source>
        <strain evidence="7 8">NBRC 16172</strain>
    </source>
</reference>
<gene>
    <name evidence="5 7" type="primary">rpmF</name>
    <name evidence="7" type="ORF">BV95_02763</name>
</gene>
<keyword evidence="3 5" id="KW-0687">Ribonucleoprotein</keyword>
<evidence type="ECO:0000256" key="5">
    <source>
        <dbReference type="HAMAP-Rule" id="MF_00340"/>
    </source>
</evidence>
<dbReference type="PANTHER" id="PTHR35534:SF1">
    <property type="entry name" value="LARGE RIBOSOMAL SUBUNIT PROTEIN BL32"/>
    <property type="match status" value="1"/>
</dbReference>
<evidence type="ECO:0000256" key="1">
    <source>
        <dbReference type="ARBA" id="ARBA00008560"/>
    </source>
</evidence>